<dbReference type="NCBIfam" id="TIGR04215">
    <property type="entry name" value="choice_anch_A"/>
    <property type="match status" value="1"/>
</dbReference>
<dbReference type="NCBIfam" id="TIGR02595">
    <property type="entry name" value="PEP_CTERM"/>
    <property type="match status" value="1"/>
</dbReference>
<keyword evidence="5" id="KW-1185">Reference proteome</keyword>
<evidence type="ECO:0000256" key="1">
    <source>
        <dbReference type="SAM" id="SignalP"/>
    </source>
</evidence>
<comment type="caution">
    <text evidence="4">The sequence shown here is derived from an EMBL/GenBank/DDBJ whole genome shotgun (WGS) entry which is preliminary data.</text>
</comment>
<proteinExistence type="predicted"/>
<feature type="domain" description="Ice-binding protein C-terminal" evidence="2">
    <location>
        <begin position="313"/>
        <end position="337"/>
    </location>
</feature>
<reference evidence="4 5" key="1">
    <citation type="submission" date="2024-11" db="EMBL/GenBank/DDBJ databases">
        <authorList>
            <person name="Kaparullina E.N."/>
            <person name="Delegan Y.A."/>
            <person name="Doronina N.V."/>
        </authorList>
    </citation>
    <scope>NUCLEOTIDE SEQUENCE [LARGE SCALE GENOMIC DNA]</scope>
    <source>
        <strain evidence="4 5">7sh_L</strain>
    </source>
</reference>
<keyword evidence="1" id="KW-0732">Signal</keyword>
<protein>
    <submittedName>
        <fullName evidence="4">Choice-of-anchor A family protein</fullName>
    </submittedName>
</protein>
<dbReference type="Proteomes" id="UP001617669">
    <property type="component" value="Unassembled WGS sequence"/>
</dbReference>
<feature type="signal peptide" evidence="1">
    <location>
        <begin position="1"/>
        <end position="23"/>
    </location>
</feature>
<accession>A0ABW8GRB8</accession>
<name>A0ABW8GRB8_9PROT</name>
<dbReference type="Pfam" id="PF07589">
    <property type="entry name" value="PEP-CTERM"/>
    <property type="match status" value="1"/>
</dbReference>
<dbReference type="Pfam" id="PF20597">
    <property type="entry name" value="pAdhesive_15"/>
    <property type="match status" value="1"/>
</dbReference>
<evidence type="ECO:0000259" key="2">
    <source>
        <dbReference type="Pfam" id="PF07589"/>
    </source>
</evidence>
<sequence length="338" mass="35462">MSIRAFALPAIMAAAFFSTSAQAALDANQTFQQFNTVVFGNIDSTSHLHGRAWVGGNVVGGEYVHRSLPTSDYAGLTVQGNISNARVLANGAVIKGNSTNTSVNSGSTAVFGNASDGYMNGPAYIYGTASNINFNGGRLTTPNTQLDTNIAAASSTDFYSVLNQTSDNLALLTNTSNVTWSSQKATFTASADNTGLAVFNLSDADALTIFGLGEFDFILNNATTIVINSGLKDIDISANFLGGSAQKIAGNVVWNFYNAQTVDLGRQFGGTILATDATLTNQADIEGNVYVNNLIQRGQIHQYAFTGNLPIAAVPEPSSYAMLLLGLGFLGFAARRRA</sequence>
<dbReference type="InterPro" id="IPR013424">
    <property type="entry name" value="Ice-binding_C"/>
</dbReference>
<evidence type="ECO:0000313" key="4">
    <source>
        <dbReference type="EMBL" id="MFJ5446555.1"/>
    </source>
</evidence>
<feature type="chain" id="PRO_5046992593" evidence="1">
    <location>
        <begin position="24"/>
        <end position="338"/>
    </location>
</feature>
<dbReference type="RefSeq" id="WP_400882127.1">
    <property type="nucleotide sequence ID" value="NZ_JBIWXY010000002.1"/>
</dbReference>
<dbReference type="InterPro" id="IPR026588">
    <property type="entry name" value="Choice_anch_A"/>
</dbReference>
<gene>
    <name evidence="4" type="ORF">ACIKP9_09990</name>
</gene>
<feature type="domain" description="Choice-of-anchor A" evidence="3">
    <location>
        <begin position="29"/>
        <end position="301"/>
    </location>
</feature>
<dbReference type="EMBL" id="JBIWXY010000002">
    <property type="protein sequence ID" value="MFJ5446555.1"/>
    <property type="molecule type" value="Genomic_DNA"/>
</dbReference>
<organism evidence="4 5">
    <name type="scientific">Methylobacillus methanolivorans</name>
    <dbReference type="NCBI Taxonomy" id="1848927"/>
    <lineage>
        <taxon>Bacteria</taxon>
        <taxon>Pseudomonadati</taxon>
        <taxon>Pseudomonadota</taxon>
        <taxon>Betaproteobacteria</taxon>
        <taxon>Nitrosomonadales</taxon>
        <taxon>Methylophilaceae</taxon>
        <taxon>Methylobacillus</taxon>
    </lineage>
</organism>
<evidence type="ECO:0000259" key="3">
    <source>
        <dbReference type="Pfam" id="PF20597"/>
    </source>
</evidence>
<evidence type="ECO:0000313" key="5">
    <source>
        <dbReference type="Proteomes" id="UP001617669"/>
    </source>
</evidence>